<name>R4Z5X3_9ACTN</name>
<organism evidence="1 2">
    <name type="scientific">Candidatus Neomicrothrix parvicella RN1</name>
    <dbReference type="NCBI Taxonomy" id="1229780"/>
    <lineage>
        <taxon>Bacteria</taxon>
        <taxon>Bacillati</taxon>
        <taxon>Actinomycetota</taxon>
        <taxon>Acidimicrobiia</taxon>
        <taxon>Acidimicrobiales</taxon>
        <taxon>Microthrixaceae</taxon>
        <taxon>Candidatus Neomicrothrix</taxon>
    </lineage>
</organism>
<dbReference type="STRING" id="1229780.BN381_460002"/>
<dbReference type="EMBL" id="CANL01000041">
    <property type="protein sequence ID" value="CCM64791.1"/>
    <property type="molecule type" value="Genomic_DNA"/>
</dbReference>
<reference evidence="1 2" key="1">
    <citation type="journal article" date="2013" name="ISME J.">
        <title>Metabolic model for the filamentous 'Candidatus Microthrix parvicella' based on genomic and metagenomic analyses.</title>
        <authorList>
            <person name="Jon McIlroy S."/>
            <person name="Kristiansen R."/>
            <person name="Albertsen M."/>
            <person name="Michael Karst S."/>
            <person name="Rossetti S."/>
            <person name="Lund Nielsen J."/>
            <person name="Tandoi V."/>
            <person name="James Seviour R."/>
            <person name="Nielsen P.H."/>
        </authorList>
    </citation>
    <scope>NUCLEOTIDE SEQUENCE [LARGE SCALE GENOMIC DNA]</scope>
    <source>
        <strain evidence="1 2">RN1</strain>
    </source>
</reference>
<protein>
    <submittedName>
        <fullName evidence="1">Uncharacterized protein</fullName>
    </submittedName>
</protein>
<evidence type="ECO:0000313" key="2">
    <source>
        <dbReference type="Proteomes" id="UP000018291"/>
    </source>
</evidence>
<dbReference type="HOGENOM" id="CLU_3248816_0_0_11"/>
<proteinExistence type="predicted"/>
<dbReference type="Proteomes" id="UP000018291">
    <property type="component" value="Unassembled WGS sequence"/>
</dbReference>
<comment type="caution">
    <text evidence="1">The sequence shown here is derived from an EMBL/GenBank/DDBJ whole genome shotgun (WGS) entry which is preliminary data.</text>
</comment>
<keyword evidence="2" id="KW-1185">Reference proteome</keyword>
<dbReference type="AlphaFoldDB" id="R4Z5X3"/>
<accession>R4Z5X3</accession>
<evidence type="ECO:0000313" key="1">
    <source>
        <dbReference type="EMBL" id="CCM64791.1"/>
    </source>
</evidence>
<sequence length="42" mass="4878">MLFHPAFRSYLGFLGVRAVESVDTKGFSFRESQKRIDTRLTL</sequence>
<gene>
    <name evidence="1" type="ORF">BN381_460002</name>
</gene>